<dbReference type="Proteomes" id="UP001207736">
    <property type="component" value="Unassembled WGS sequence"/>
</dbReference>
<comment type="caution">
    <text evidence="1">The sequence shown here is derived from an EMBL/GenBank/DDBJ whole genome shotgun (WGS) entry which is preliminary data.</text>
</comment>
<proteinExistence type="predicted"/>
<dbReference type="Proteomes" id="UP001208692">
    <property type="component" value="Unassembled WGS sequence"/>
</dbReference>
<dbReference type="AlphaFoldDB" id="A0AAV5AT21"/>
<dbReference type="Pfam" id="PF15890">
    <property type="entry name" value="Peptidase_Mx1"/>
    <property type="match status" value="1"/>
</dbReference>
<name>A0AAV5AT21_9FLAO</name>
<dbReference type="EMBL" id="BQKA01000027">
    <property type="protein sequence ID" value="GJM50441.1"/>
    <property type="molecule type" value="Genomic_DNA"/>
</dbReference>
<dbReference type="SUPFAM" id="SSF55486">
    <property type="entry name" value="Metalloproteases ('zincins'), catalytic domain"/>
    <property type="match status" value="1"/>
</dbReference>
<gene>
    <name evidence="1" type="ORF">RCZ15_14140</name>
    <name evidence="2" type="ORF">RCZ16_22520</name>
</gene>
<dbReference type="InterPro" id="IPR030890">
    <property type="entry name" value="LP_HExxH_w_TonB"/>
</dbReference>
<accession>A0AAV5AT21</accession>
<dbReference type="EMBL" id="BQKB01000053">
    <property type="protein sequence ID" value="GJM53936.1"/>
    <property type="molecule type" value="Genomic_DNA"/>
</dbReference>
<keyword evidence="4" id="KW-1185">Reference proteome</keyword>
<sequence>MIGCSHKEEALSDKSVLDGNSTSQTELDKYIFENFQKPYNIKVTYKYIDSDFEQAKYLYPPTESKVKPLLEVITKVWIEPYIYVAAKKNKNFNFIKEVAPRQISLIGGYNVNTNGTITLGFADSGMKITLFNVDQLDLKDEQRTRQYFHTIQHEYCHIINQTKPFSVEYGQITPADYTSNWYNVSNTDALNKGFISPYSMLNEIEDFAEMTSAILSLSKAEFDAKVNAVSDAKGKEILRLKESYVVEYFKKEWNLDIYELQELIDIRMKEILQ</sequence>
<dbReference type="NCBIfam" id="TIGR04549">
    <property type="entry name" value="LP_HExxH_w_tonB"/>
    <property type="match status" value="1"/>
</dbReference>
<evidence type="ECO:0000313" key="1">
    <source>
        <dbReference type="EMBL" id="GJM50441.1"/>
    </source>
</evidence>
<protein>
    <recommendedName>
        <fullName evidence="5">Substrate import-associated zinc metallohydrolase lipoprotein</fullName>
    </recommendedName>
</protein>
<evidence type="ECO:0000313" key="3">
    <source>
        <dbReference type="Proteomes" id="UP001207736"/>
    </source>
</evidence>
<evidence type="ECO:0000313" key="2">
    <source>
        <dbReference type="EMBL" id="GJM53936.1"/>
    </source>
</evidence>
<evidence type="ECO:0008006" key="5">
    <source>
        <dbReference type="Google" id="ProtNLM"/>
    </source>
</evidence>
<evidence type="ECO:0000313" key="4">
    <source>
        <dbReference type="Proteomes" id="UP001208692"/>
    </source>
</evidence>
<dbReference type="Gene3D" id="3.40.390.70">
    <property type="match status" value="1"/>
</dbReference>
<organism evidence="1 3">
    <name type="scientific">Capnocytophaga catalasegens</name>
    <dbReference type="NCBI Taxonomy" id="1004260"/>
    <lineage>
        <taxon>Bacteria</taxon>
        <taxon>Pseudomonadati</taxon>
        <taxon>Bacteroidota</taxon>
        <taxon>Flavobacteriia</taxon>
        <taxon>Flavobacteriales</taxon>
        <taxon>Flavobacteriaceae</taxon>
        <taxon>Capnocytophaga</taxon>
    </lineage>
</organism>
<reference evidence="1 4" key="1">
    <citation type="submission" date="2021-11" db="EMBL/GenBank/DDBJ databases">
        <title>Draft genome sequence of Capnocytophaga sp. strain KC07075 isolated from cat oral cavity.</title>
        <authorList>
            <person name="Suzuki M."/>
            <person name="Imaoka K."/>
            <person name="Kimura M."/>
            <person name="Morikawa S."/>
            <person name="Maeda K."/>
        </authorList>
    </citation>
    <scope>NUCLEOTIDE SEQUENCE</scope>
    <source>
        <strain evidence="1">KC07075</strain>
        <strain evidence="2 4">KC07079</strain>
    </source>
</reference>